<keyword evidence="1" id="KW-1133">Transmembrane helix</keyword>
<feature type="transmembrane region" description="Helical" evidence="1">
    <location>
        <begin position="47"/>
        <end position="69"/>
    </location>
</feature>
<gene>
    <name evidence="2" type="ORF">P0Y56_06585</name>
</gene>
<accession>A0AAJ5XBU8</accession>
<evidence type="ECO:0000256" key="1">
    <source>
        <dbReference type="SAM" id="Phobius"/>
    </source>
</evidence>
<name>A0AAJ5XBU8_9SPHN</name>
<reference evidence="2" key="1">
    <citation type="submission" date="2023-03" db="EMBL/GenBank/DDBJ databases">
        <title>Andean soil-derived lignocellulolytic bacterial consortium as a source of novel taxa and putative plastic-active enzymes.</title>
        <authorList>
            <person name="Diaz-Garcia L."/>
            <person name="Chuvochina M."/>
            <person name="Feuerriegel G."/>
            <person name="Bunk B."/>
            <person name="Sproer C."/>
            <person name="Streit W.R."/>
            <person name="Rodriguez L.M."/>
            <person name="Overmann J."/>
            <person name="Jimenez D.J."/>
        </authorList>
    </citation>
    <scope>NUCLEOTIDE SEQUENCE</scope>
    <source>
        <strain evidence="2">MAG 26</strain>
    </source>
</reference>
<keyword evidence="1" id="KW-0812">Transmembrane</keyword>
<evidence type="ECO:0000313" key="3">
    <source>
        <dbReference type="Proteomes" id="UP001218362"/>
    </source>
</evidence>
<dbReference type="AlphaFoldDB" id="A0AAJ5XBU8"/>
<keyword evidence="1" id="KW-0472">Membrane</keyword>
<dbReference type="KEGG" id="acob:P0Y56_06585"/>
<protein>
    <submittedName>
        <fullName evidence="2">Uncharacterized protein</fullName>
    </submittedName>
</protein>
<evidence type="ECO:0000313" key="2">
    <source>
        <dbReference type="EMBL" id="WEK47959.1"/>
    </source>
</evidence>
<feature type="transmembrane region" description="Helical" evidence="1">
    <location>
        <begin position="7"/>
        <end position="27"/>
    </location>
</feature>
<dbReference type="Proteomes" id="UP001218362">
    <property type="component" value="Chromosome"/>
</dbReference>
<dbReference type="EMBL" id="CP119316">
    <property type="protein sequence ID" value="WEK47959.1"/>
    <property type="molecule type" value="Genomic_DNA"/>
</dbReference>
<organism evidence="2 3">
    <name type="scientific">Candidatus Andeanibacterium colombiense</name>
    <dbReference type="NCBI Taxonomy" id="3121345"/>
    <lineage>
        <taxon>Bacteria</taxon>
        <taxon>Pseudomonadati</taxon>
        <taxon>Pseudomonadota</taxon>
        <taxon>Alphaproteobacteria</taxon>
        <taxon>Sphingomonadales</taxon>
        <taxon>Sphingomonadaceae</taxon>
        <taxon>Candidatus Andeanibacterium</taxon>
    </lineage>
</organism>
<sequence>MKKSTRALLGMVVLDLLLAFGALWLVMRIRSGATATSVPPAEAISTITTTVGAAIGVVTGVLLFAWGFWRKREG</sequence>
<proteinExistence type="predicted"/>